<organism evidence="2 3">
    <name type="scientific">Cinchona calisaya</name>
    <dbReference type="NCBI Taxonomy" id="153742"/>
    <lineage>
        <taxon>Eukaryota</taxon>
        <taxon>Viridiplantae</taxon>
        <taxon>Streptophyta</taxon>
        <taxon>Embryophyta</taxon>
        <taxon>Tracheophyta</taxon>
        <taxon>Spermatophyta</taxon>
        <taxon>Magnoliopsida</taxon>
        <taxon>eudicotyledons</taxon>
        <taxon>Gunneridae</taxon>
        <taxon>Pentapetalae</taxon>
        <taxon>asterids</taxon>
        <taxon>lamiids</taxon>
        <taxon>Gentianales</taxon>
        <taxon>Rubiaceae</taxon>
        <taxon>Cinchonoideae</taxon>
        <taxon>Cinchoneae</taxon>
        <taxon>Cinchona</taxon>
    </lineage>
</organism>
<dbReference type="Proteomes" id="UP001630127">
    <property type="component" value="Unassembled WGS sequence"/>
</dbReference>
<feature type="transmembrane region" description="Helical" evidence="1">
    <location>
        <begin position="262"/>
        <end position="286"/>
    </location>
</feature>
<accession>A0ABD3AWE1</accession>
<feature type="transmembrane region" description="Helical" evidence="1">
    <location>
        <begin position="177"/>
        <end position="204"/>
    </location>
</feature>
<evidence type="ECO:0008006" key="4">
    <source>
        <dbReference type="Google" id="ProtNLM"/>
    </source>
</evidence>
<dbReference type="AlphaFoldDB" id="A0ABD3AWE1"/>
<keyword evidence="1" id="KW-0812">Transmembrane</keyword>
<evidence type="ECO:0000313" key="2">
    <source>
        <dbReference type="EMBL" id="KAL3535309.1"/>
    </source>
</evidence>
<feature type="transmembrane region" description="Helical" evidence="1">
    <location>
        <begin position="229"/>
        <end position="250"/>
    </location>
</feature>
<dbReference type="PANTHER" id="PTHR33133:SF1">
    <property type="entry name" value="EXPRESSED PROTEIN-RELATED"/>
    <property type="match status" value="1"/>
</dbReference>
<name>A0ABD3AWE1_9GENT</name>
<evidence type="ECO:0000313" key="3">
    <source>
        <dbReference type="Proteomes" id="UP001630127"/>
    </source>
</evidence>
<feature type="transmembrane region" description="Helical" evidence="1">
    <location>
        <begin position="137"/>
        <end position="157"/>
    </location>
</feature>
<proteinExistence type="predicted"/>
<keyword evidence="1" id="KW-1133">Transmembrane helix</keyword>
<dbReference type="PANTHER" id="PTHR33133">
    <property type="entry name" value="OS08G0107100 PROTEIN-RELATED"/>
    <property type="match status" value="1"/>
</dbReference>
<feature type="transmembrane region" description="Helical" evidence="1">
    <location>
        <begin position="96"/>
        <end position="116"/>
    </location>
</feature>
<keyword evidence="1" id="KW-0472">Membrane</keyword>
<dbReference type="EMBL" id="JBJUIK010000002">
    <property type="protein sequence ID" value="KAL3535309.1"/>
    <property type="molecule type" value="Genomic_DNA"/>
</dbReference>
<feature type="transmembrane region" description="Helical" evidence="1">
    <location>
        <begin position="27"/>
        <end position="48"/>
    </location>
</feature>
<comment type="caution">
    <text evidence="2">The sequence shown here is derived from an EMBL/GenBank/DDBJ whole genome shotgun (WGS) entry which is preliminary data.</text>
</comment>
<sequence length="319" mass="35568">MEFLEVLSSVAVILDESIKLLPKNGKLVALITTFSLLLLSASFLIFSFSSKFLLDDMLAKQSSFTTSSSSNPADYTTILSSIMEDFRLVVVVNVSYVLSTFIIKLFPETAIVILSAMSYTGKTLSFKELLLKVIRSWIRPFVTGFFTTLFAVGYFFFATAVASPMLVFSGTFFRPIAILIGGIAYVFSLYLSVVWVMALVISVIEENCYGIKALGKAEALVKGKKLDGFIINIGFNLISLILFQGFRSIIGEKWMGTHMTVFWLLLVNWSCLQMIFLLVTYTVLYFHCKKHHGEEVELLQGSFSYSKLSTASPFNNAVP</sequence>
<evidence type="ECO:0000256" key="1">
    <source>
        <dbReference type="SAM" id="Phobius"/>
    </source>
</evidence>
<gene>
    <name evidence="2" type="ORF">ACH5RR_003770</name>
</gene>
<protein>
    <recommendedName>
        <fullName evidence="4">Transmembrane protein</fullName>
    </recommendedName>
</protein>
<reference evidence="2 3" key="1">
    <citation type="submission" date="2024-11" db="EMBL/GenBank/DDBJ databases">
        <title>A near-complete genome assembly of Cinchona calisaya.</title>
        <authorList>
            <person name="Lian D.C."/>
            <person name="Zhao X.W."/>
            <person name="Wei L."/>
        </authorList>
    </citation>
    <scope>NUCLEOTIDE SEQUENCE [LARGE SCALE GENOMIC DNA]</scope>
    <source>
        <tissue evidence="2">Nenye</tissue>
    </source>
</reference>
<keyword evidence="3" id="KW-1185">Reference proteome</keyword>